<dbReference type="EMBL" id="RSFW01000019">
    <property type="protein sequence ID" value="RSD25487.1"/>
    <property type="molecule type" value="Genomic_DNA"/>
</dbReference>
<reference evidence="3" key="1">
    <citation type="submission" date="2018-12" db="EMBL/GenBank/DDBJ databases">
        <title>Bacillus chawlae sp. nov., Bacillus glennii sp. nov., and Bacillus saganii sp. nov. Isolated from the Vehicle Assembly Building at Kennedy Space Center where the Viking Spacecraft were Assembled.</title>
        <authorList>
            <person name="Seuylemezian A."/>
            <person name="Vaishampayan P."/>
        </authorList>
    </citation>
    <scope>NUCLEOTIDE SEQUENCE [LARGE SCALE GENOMIC DNA]</scope>
    <source>
        <strain evidence="3">DSM 13966</strain>
    </source>
</reference>
<keyword evidence="1" id="KW-0472">Membrane</keyword>
<feature type="transmembrane region" description="Helical" evidence="1">
    <location>
        <begin position="92"/>
        <end position="109"/>
    </location>
</feature>
<dbReference type="NCBIfam" id="NF041644">
    <property type="entry name" value="CBO0543_fam"/>
    <property type="match status" value="1"/>
</dbReference>
<keyword evidence="1" id="KW-0812">Transmembrane</keyword>
<dbReference type="Proteomes" id="UP000279911">
    <property type="component" value="Unassembled WGS sequence"/>
</dbReference>
<feature type="transmembrane region" description="Helical" evidence="1">
    <location>
        <begin position="58"/>
        <end position="80"/>
    </location>
</feature>
<evidence type="ECO:0000256" key="1">
    <source>
        <dbReference type="SAM" id="Phobius"/>
    </source>
</evidence>
<protein>
    <submittedName>
        <fullName evidence="2">Uncharacterized protein</fullName>
    </submittedName>
</protein>
<organism evidence="2 3">
    <name type="scientific">Mesobacillus subterraneus</name>
    <dbReference type="NCBI Taxonomy" id="285983"/>
    <lineage>
        <taxon>Bacteria</taxon>
        <taxon>Bacillati</taxon>
        <taxon>Bacillota</taxon>
        <taxon>Bacilli</taxon>
        <taxon>Bacillales</taxon>
        <taxon>Bacillaceae</taxon>
        <taxon>Mesobacillus</taxon>
    </lineage>
</organism>
<keyword evidence="1" id="KW-1133">Transmembrane helix</keyword>
<dbReference type="RefSeq" id="WP_125481206.1">
    <property type="nucleotide sequence ID" value="NZ_RSFW01000019.1"/>
</dbReference>
<dbReference type="AlphaFoldDB" id="A0A3R9FUN5"/>
<gene>
    <name evidence="2" type="ORF">EJA10_16920</name>
</gene>
<accession>A0A3R9FUN5</accession>
<feature type="transmembrane region" description="Helical" evidence="1">
    <location>
        <begin position="121"/>
        <end position="139"/>
    </location>
</feature>
<evidence type="ECO:0000313" key="3">
    <source>
        <dbReference type="Proteomes" id="UP000279911"/>
    </source>
</evidence>
<name>A0A3R9FUN5_9BACI</name>
<feature type="transmembrane region" description="Helical" evidence="1">
    <location>
        <begin position="145"/>
        <end position="161"/>
    </location>
</feature>
<feature type="transmembrane region" description="Helical" evidence="1">
    <location>
        <begin position="26"/>
        <end position="46"/>
    </location>
</feature>
<dbReference type="InterPro" id="IPR048147">
    <property type="entry name" value="CBO0543-like"/>
</dbReference>
<dbReference type="OrthoDB" id="1730091at2"/>
<evidence type="ECO:0000313" key="2">
    <source>
        <dbReference type="EMBL" id="RSD25487.1"/>
    </source>
</evidence>
<proteinExistence type="predicted"/>
<sequence>MYYIITIAASLLLAYFFVDWKNWLNYYPTIQFYIICNMLYNFIFYNHTLWAFNPSTPWLNHTLMDITFSFIIIPTLLMIYLRYTPKELKWKFAYIIAWVSLFTIVEFLFNKKGLFIHANGWEIHNSGIFNAIMFTILGIHLKKPLIAILLSIPIVLLLLYFHHPSFGDLK</sequence>
<comment type="caution">
    <text evidence="2">The sequence shown here is derived from an EMBL/GenBank/DDBJ whole genome shotgun (WGS) entry which is preliminary data.</text>
</comment>